<feature type="transmembrane region" description="Helical" evidence="9">
    <location>
        <begin position="123"/>
        <end position="149"/>
    </location>
</feature>
<feature type="domain" description="CN hydrolase" evidence="10">
    <location>
        <begin position="251"/>
        <end position="520"/>
    </location>
</feature>
<keyword evidence="4 9" id="KW-0808">Transferase</keyword>
<evidence type="ECO:0000256" key="9">
    <source>
        <dbReference type="HAMAP-Rule" id="MF_01148"/>
    </source>
</evidence>
<dbReference type="InterPro" id="IPR045378">
    <property type="entry name" value="LNT_N"/>
</dbReference>
<evidence type="ECO:0000256" key="7">
    <source>
        <dbReference type="ARBA" id="ARBA00023136"/>
    </source>
</evidence>
<dbReference type="PROSITE" id="PS50263">
    <property type="entry name" value="CN_HYDROLASE"/>
    <property type="match status" value="1"/>
</dbReference>
<comment type="subcellular location">
    <subcellularLocation>
        <location evidence="1 9">Cell membrane</location>
        <topology evidence="1 9">Multi-pass membrane protein</topology>
    </subcellularLocation>
</comment>
<dbReference type="PANTHER" id="PTHR38686">
    <property type="entry name" value="APOLIPOPROTEIN N-ACYLTRANSFERASE"/>
    <property type="match status" value="1"/>
</dbReference>
<dbReference type="EMBL" id="JADIMS010000167">
    <property type="protein sequence ID" value="MBO8451230.1"/>
    <property type="molecule type" value="Genomic_DNA"/>
</dbReference>
<dbReference type="GO" id="GO:0042158">
    <property type="term" value="P:lipoprotein biosynthetic process"/>
    <property type="evidence" value="ECO:0007669"/>
    <property type="project" value="UniProtKB-UniRule"/>
</dbReference>
<keyword evidence="8 9" id="KW-0012">Acyltransferase</keyword>
<dbReference type="Proteomes" id="UP000823616">
    <property type="component" value="Unassembled WGS sequence"/>
</dbReference>
<keyword evidence="6 9" id="KW-1133">Transmembrane helix</keyword>
<keyword evidence="7 9" id="KW-0472">Membrane</keyword>
<feature type="transmembrane region" description="Helical" evidence="9">
    <location>
        <begin position="91"/>
        <end position="111"/>
    </location>
</feature>
<sequence>MNKRFSGSRFRLSVFLCIHVPLLLAAVLLFALAHPNPLSVRGFPLAAYFAFVPLFVLVRRISLRASFLWGAVYGFLCYCAYSYWLGAFHPLALYVITGLYLFWMALIVPLLKLADILFPKKGYLLQWALWIGYEYVKTLGFNAFCYGIIGYSQWSWPAVIQIAALTGVWGVSALVVFPSAWIGAGCNAALACRKETADAAPACPRGKFFLAAFRRFAVREKIPALVWSVCLAFTLVFGAVSLQRTADGPSVQVALIQPNSDPWHGGLPAYRREFRKLSALSDAALAARPDVDFVVWPETAFIPRIEWHYKYREDRESFNLVQDLLRYLDSAPVPFVIGNDDAVRVTGPDGRDMRVDYNSVFVFFPGENVIPPAPERYRKTHLVPFTEHFPYRDAFPWVYDLLVASDTHFWEKGSEYTVFQIGGLRFSTPVCFEDTFGYLSRRFVNAGARAIVNLTNDAWAKDICCQYQHLAMSVFRAVENGVPLVRSTATGQTAAVDPAGRVVAMAEPFTETWLVADIPLLPDTGKTLYRIWGDLWGVLFLAVSPAVLLAGTVFRMVRKIRSGNSSCT</sequence>
<gene>
    <name evidence="9 11" type="primary">lnt</name>
    <name evidence="11" type="ORF">IAA96_09030</name>
</gene>
<feature type="transmembrane region" description="Helical" evidence="9">
    <location>
        <begin position="65"/>
        <end position="85"/>
    </location>
</feature>
<comment type="pathway">
    <text evidence="9">Protein modification; lipoprotein biosynthesis (N-acyl transfer).</text>
</comment>
<protein>
    <recommendedName>
        <fullName evidence="9">Apolipoprotein N-acyltransferase</fullName>
        <shortName evidence="9">ALP N-acyltransferase</shortName>
        <ecNumber evidence="9">2.3.1.269</ecNumber>
    </recommendedName>
</protein>
<dbReference type="CDD" id="cd07571">
    <property type="entry name" value="ALP_N-acyl_transferase"/>
    <property type="match status" value="1"/>
</dbReference>
<feature type="transmembrane region" description="Helical" evidence="9">
    <location>
        <begin position="224"/>
        <end position="242"/>
    </location>
</feature>
<dbReference type="SUPFAM" id="SSF56317">
    <property type="entry name" value="Carbon-nitrogen hydrolase"/>
    <property type="match status" value="1"/>
</dbReference>
<reference evidence="11" key="2">
    <citation type="journal article" date="2021" name="PeerJ">
        <title>Extensive microbial diversity within the chicken gut microbiome revealed by metagenomics and culture.</title>
        <authorList>
            <person name="Gilroy R."/>
            <person name="Ravi A."/>
            <person name="Getino M."/>
            <person name="Pursley I."/>
            <person name="Horton D.L."/>
            <person name="Alikhan N.F."/>
            <person name="Baker D."/>
            <person name="Gharbi K."/>
            <person name="Hall N."/>
            <person name="Watson M."/>
            <person name="Adriaenssens E.M."/>
            <person name="Foster-Nyarko E."/>
            <person name="Jarju S."/>
            <person name="Secka A."/>
            <person name="Antonio M."/>
            <person name="Oren A."/>
            <person name="Chaudhuri R.R."/>
            <person name="La Ragione R."/>
            <person name="Hildebrand F."/>
            <person name="Pallen M.J."/>
        </authorList>
    </citation>
    <scope>NUCLEOTIDE SEQUENCE</scope>
    <source>
        <strain evidence="11">B3-4054</strain>
    </source>
</reference>
<comment type="catalytic activity">
    <reaction evidence="9">
        <text>N-terminal S-1,2-diacyl-sn-glyceryl-L-cysteinyl-[lipoprotein] + a glycerophospholipid = N-acyl-S-1,2-diacyl-sn-glyceryl-L-cysteinyl-[lipoprotein] + a 2-acyl-sn-glycero-3-phospholipid + H(+)</text>
        <dbReference type="Rhea" id="RHEA:48228"/>
        <dbReference type="Rhea" id="RHEA-COMP:14681"/>
        <dbReference type="Rhea" id="RHEA-COMP:14684"/>
        <dbReference type="ChEBI" id="CHEBI:15378"/>
        <dbReference type="ChEBI" id="CHEBI:136912"/>
        <dbReference type="ChEBI" id="CHEBI:140656"/>
        <dbReference type="ChEBI" id="CHEBI:140657"/>
        <dbReference type="ChEBI" id="CHEBI:140660"/>
        <dbReference type="EC" id="2.3.1.269"/>
    </reaction>
</comment>
<feature type="transmembrane region" description="Helical" evidence="9">
    <location>
        <begin position="535"/>
        <end position="554"/>
    </location>
</feature>
<evidence type="ECO:0000313" key="12">
    <source>
        <dbReference type="Proteomes" id="UP000823616"/>
    </source>
</evidence>
<dbReference type="PANTHER" id="PTHR38686:SF1">
    <property type="entry name" value="APOLIPOPROTEIN N-ACYLTRANSFERASE"/>
    <property type="match status" value="1"/>
</dbReference>
<feature type="transmembrane region" description="Helical" evidence="9">
    <location>
        <begin position="12"/>
        <end position="32"/>
    </location>
</feature>
<feature type="transmembrane region" description="Helical" evidence="9">
    <location>
        <begin position="155"/>
        <end position="177"/>
    </location>
</feature>
<dbReference type="Gene3D" id="3.60.110.10">
    <property type="entry name" value="Carbon-nitrogen hydrolase"/>
    <property type="match status" value="1"/>
</dbReference>
<comment type="function">
    <text evidence="9">Catalyzes the phospholipid dependent N-acylation of the N-terminal cysteine of apolipoprotein, the last step in lipoprotein maturation.</text>
</comment>
<proteinExistence type="inferred from homology"/>
<keyword evidence="3 9" id="KW-1003">Cell membrane</keyword>
<name>A0A9D9HEH4_9SPIR</name>
<evidence type="ECO:0000256" key="5">
    <source>
        <dbReference type="ARBA" id="ARBA00022692"/>
    </source>
</evidence>
<evidence type="ECO:0000259" key="10">
    <source>
        <dbReference type="PROSITE" id="PS50263"/>
    </source>
</evidence>
<feature type="transmembrane region" description="Helical" evidence="9">
    <location>
        <begin position="38"/>
        <end position="58"/>
    </location>
</feature>
<dbReference type="AlphaFoldDB" id="A0A9D9HEH4"/>
<dbReference type="InterPro" id="IPR004563">
    <property type="entry name" value="Apolipo_AcylTrfase"/>
</dbReference>
<evidence type="ECO:0000256" key="6">
    <source>
        <dbReference type="ARBA" id="ARBA00022989"/>
    </source>
</evidence>
<evidence type="ECO:0000256" key="2">
    <source>
        <dbReference type="ARBA" id="ARBA00010065"/>
    </source>
</evidence>
<comment type="similarity">
    <text evidence="2 9">Belongs to the CN hydrolase family. Apolipoprotein N-acyltransferase subfamily.</text>
</comment>
<dbReference type="Pfam" id="PF20154">
    <property type="entry name" value="LNT_N"/>
    <property type="match status" value="1"/>
</dbReference>
<dbReference type="GO" id="GO:0016410">
    <property type="term" value="F:N-acyltransferase activity"/>
    <property type="evidence" value="ECO:0007669"/>
    <property type="project" value="UniProtKB-UniRule"/>
</dbReference>
<dbReference type="Pfam" id="PF00795">
    <property type="entry name" value="CN_hydrolase"/>
    <property type="match status" value="1"/>
</dbReference>
<dbReference type="EC" id="2.3.1.269" evidence="9"/>
<keyword evidence="5 9" id="KW-0812">Transmembrane</keyword>
<reference evidence="11" key="1">
    <citation type="submission" date="2020-10" db="EMBL/GenBank/DDBJ databases">
        <authorList>
            <person name="Gilroy R."/>
        </authorList>
    </citation>
    <scope>NUCLEOTIDE SEQUENCE</scope>
    <source>
        <strain evidence="11">B3-4054</strain>
    </source>
</reference>
<dbReference type="GO" id="GO:0005886">
    <property type="term" value="C:plasma membrane"/>
    <property type="evidence" value="ECO:0007669"/>
    <property type="project" value="UniProtKB-SubCell"/>
</dbReference>
<dbReference type="NCBIfam" id="TIGR00546">
    <property type="entry name" value="lnt"/>
    <property type="match status" value="1"/>
</dbReference>
<accession>A0A9D9HEH4</accession>
<comment type="caution">
    <text evidence="11">The sequence shown here is derived from an EMBL/GenBank/DDBJ whole genome shotgun (WGS) entry which is preliminary data.</text>
</comment>
<evidence type="ECO:0000313" key="11">
    <source>
        <dbReference type="EMBL" id="MBO8451230.1"/>
    </source>
</evidence>
<evidence type="ECO:0000256" key="8">
    <source>
        <dbReference type="ARBA" id="ARBA00023315"/>
    </source>
</evidence>
<dbReference type="InterPro" id="IPR003010">
    <property type="entry name" value="C-N_Hydrolase"/>
</dbReference>
<evidence type="ECO:0000256" key="3">
    <source>
        <dbReference type="ARBA" id="ARBA00022475"/>
    </source>
</evidence>
<evidence type="ECO:0000256" key="4">
    <source>
        <dbReference type="ARBA" id="ARBA00022679"/>
    </source>
</evidence>
<dbReference type="InterPro" id="IPR036526">
    <property type="entry name" value="C-N_Hydrolase_sf"/>
</dbReference>
<organism evidence="11 12">
    <name type="scientific">Candidatus Avitreponema avistercoris</name>
    <dbReference type="NCBI Taxonomy" id="2840705"/>
    <lineage>
        <taxon>Bacteria</taxon>
        <taxon>Pseudomonadati</taxon>
        <taxon>Spirochaetota</taxon>
        <taxon>Spirochaetia</taxon>
        <taxon>Spirochaetales</taxon>
        <taxon>Candidatus Avitreponema</taxon>
    </lineage>
</organism>
<dbReference type="HAMAP" id="MF_01148">
    <property type="entry name" value="Lnt"/>
    <property type="match status" value="1"/>
</dbReference>
<evidence type="ECO:0000256" key="1">
    <source>
        <dbReference type="ARBA" id="ARBA00004651"/>
    </source>
</evidence>